<dbReference type="SUPFAM" id="SSF54160">
    <property type="entry name" value="Chromo domain-like"/>
    <property type="match status" value="1"/>
</dbReference>
<dbReference type="GO" id="GO:0006508">
    <property type="term" value="P:proteolysis"/>
    <property type="evidence" value="ECO:0007669"/>
    <property type="project" value="UniProtKB-KW"/>
</dbReference>
<dbReference type="GO" id="GO:0003677">
    <property type="term" value="F:DNA binding"/>
    <property type="evidence" value="ECO:0007669"/>
    <property type="project" value="UniProtKB-KW"/>
</dbReference>
<keyword evidence="6" id="KW-0064">Aspartyl protease</keyword>
<evidence type="ECO:0000256" key="7">
    <source>
        <dbReference type="ARBA" id="ARBA00022759"/>
    </source>
</evidence>
<keyword evidence="7" id="KW-0255">Endonuclease</keyword>
<dbReference type="InterPro" id="IPR043502">
    <property type="entry name" value="DNA/RNA_pol_sf"/>
</dbReference>
<dbReference type="SUPFAM" id="SSF53098">
    <property type="entry name" value="Ribonuclease H-like"/>
    <property type="match status" value="1"/>
</dbReference>
<dbReference type="Gene3D" id="3.30.420.10">
    <property type="entry name" value="Ribonuclease H-like superfamily/Ribonuclease H"/>
    <property type="match status" value="1"/>
</dbReference>
<evidence type="ECO:0000256" key="9">
    <source>
        <dbReference type="ARBA" id="ARBA00022842"/>
    </source>
</evidence>
<keyword evidence="2" id="KW-0808">Transferase</keyword>
<evidence type="ECO:0000256" key="10">
    <source>
        <dbReference type="ARBA" id="ARBA00022908"/>
    </source>
</evidence>
<accession>A0A699IEX2</accession>
<keyword evidence="15" id="KW-0511">Multifunctional enzyme</keyword>
<organism evidence="17">
    <name type="scientific">Tanacetum cinerariifolium</name>
    <name type="common">Dalmatian daisy</name>
    <name type="synonym">Chrysanthemum cinerariifolium</name>
    <dbReference type="NCBI Taxonomy" id="118510"/>
    <lineage>
        <taxon>Eukaryota</taxon>
        <taxon>Viridiplantae</taxon>
        <taxon>Streptophyta</taxon>
        <taxon>Embryophyta</taxon>
        <taxon>Tracheophyta</taxon>
        <taxon>Spermatophyta</taxon>
        <taxon>Magnoliopsida</taxon>
        <taxon>eudicotyledons</taxon>
        <taxon>Gunneridae</taxon>
        <taxon>Pentapetalae</taxon>
        <taxon>asterids</taxon>
        <taxon>campanulids</taxon>
        <taxon>Asterales</taxon>
        <taxon>Asteraceae</taxon>
        <taxon>Asteroideae</taxon>
        <taxon>Anthemideae</taxon>
        <taxon>Anthemidinae</taxon>
        <taxon>Tanacetum</taxon>
    </lineage>
</organism>
<proteinExistence type="predicted"/>
<dbReference type="EMBL" id="BKCJ010261576">
    <property type="protein sequence ID" value="GEZ28980.1"/>
    <property type="molecule type" value="Genomic_DNA"/>
</dbReference>
<evidence type="ECO:0000259" key="16">
    <source>
        <dbReference type="PROSITE" id="PS50994"/>
    </source>
</evidence>
<dbReference type="Pfam" id="PF17921">
    <property type="entry name" value="Integrase_H2C2"/>
    <property type="match status" value="1"/>
</dbReference>
<dbReference type="InterPro" id="IPR041577">
    <property type="entry name" value="RT_RNaseH_2"/>
</dbReference>
<dbReference type="Pfam" id="PF08284">
    <property type="entry name" value="RVP_2"/>
    <property type="match status" value="1"/>
</dbReference>
<keyword evidence="3" id="KW-0548">Nucleotidyltransferase</keyword>
<sequence length="947" mass="107337">MARSTRLVSASNTNGDEGLTREYLDSQLAEIRNLIATLGLQQNQAMNQGRQANQFGRLAKVEFPKFHKDDVRGWVFRCDQFFHIDNTPNEEKVKIVSVYLSDKALLWHRQVTISQEHAISLYLGGLPTELQMSVRMFKHATLTDAYSLTRLQEAILEAMKKKSKPAGTFTSNRFGNGGSYGSVSKPTLLPKPNTPNVLVNAHNYRTLKVKGTVGKHTIHILVDCGSTHNFVDVAVAKKLGCPIKSICPLAITVGDGYNVATTSVCKKFKWQLQGMSFCSDVMLLPLVGCEMILGIQWLSTLDDIKFKELRMEFMYENKKMVLRGTPKSNSEWMSNHRQNNVERQGKQPEFSSMQLCVYPSLEISLMKMEGTSKEMQSELQQIVEEFADVFAVPKELPPNRPCNHRIPLLEGTNPVNIRPYRHPPTQKEAIKSMNVEAQSAFEHLKQAMISARVLALPDFNKEFTVETGASGFKKGMENVSADALSRIQSKAQLFILFSNAPVDIELLHGIEATWEKDVELKTEIQKLKQGKHVKNSYVWTNQQLRRKGKLVVGKNDALRTALMTHFHSGSVGGHVGVQATLHKLCSLFYWRKMRRELKQFVRECDVCQRSKLDLSSYPGLLQPLPIPNTVWSSISMDFVEGLPKSQGKNVIMVVVDRLSKYSHFISLAHPFNAPQIAQIFLDNIYKLHGFPKSIVSDRDKVFIGLLWKELFKLLQVKLLMSTAYHPRTDGQTEVVNRSLECYLRSMCGEKPKELSKWLSLAEWWYNTNYQTALNTTPYEVLYGPKPPIHIPYVSGESRVDAVDKTLIAREEVIQLLRFHLKRTQDRMKMQENKNRSEREFIVVQAKIGAVAYKLILSDQAQIHDVFHVSQLKKCKGQQIAVGTLPQYDGNGLIQAQPVAILDRRLGKVGNAAGVFILVQWTNSDPKDATWESTEDIQKRFPEFNALA</sequence>
<gene>
    <name evidence="17" type="ORF">Tci_500953</name>
</gene>
<dbReference type="GO" id="GO:0015074">
    <property type="term" value="P:DNA integration"/>
    <property type="evidence" value="ECO:0007669"/>
    <property type="project" value="UniProtKB-KW"/>
</dbReference>
<evidence type="ECO:0000256" key="6">
    <source>
        <dbReference type="ARBA" id="ARBA00022750"/>
    </source>
</evidence>
<dbReference type="Gene3D" id="1.10.340.70">
    <property type="match status" value="1"/>
</dbReference>
<evidence type="ECO:0000256" key="15">
    <source>
        <dbReference type="ARBA" id="ARBA00023268"/>
    </source>
</evidence>
<dbReference type="InterPro" id="IPR016197">
    <property type="entry name" value="Chromo-like_dom_sf"/>
</dbReference>
<dbReference type="SUPFAM" id="SSF56672">
    <property type="entry name" value="DNA/RNA polymerases"/>
    <property type="match status" value="1"/>
</dbReference>
<evidence type="ECO:0000256" key="4">
    <source>
        <dbReference type="ARBA" id="ARBA00022722"/>
    </source>
</evidence>
<keyword evidence="1" id="KW-0645">Protease</keyword>
<feature type="domain" description="Integrase catalytic" evidence="16">
    <location>
        <begin position="621"/>
        <end position="785"/>
    </location>
</feature>
<dbReference type="InterPro" id="IPR050951">
    <property type="entry name" value="Retrovirus_Pol_polyprotein"/>
</dbReference>
<dbReference type="InterPro" id="IPR021109">
    <property type="entry name" value="Peptidase_aspartic_dom_sf"/>
</dbReference>
<keyword evidence="5" id="KW-0479">Metal-binding</keyword>
<dbReference type="GO" id="GO:0003964">
    <property type="term" value="F:RNA-directed DNA polymerase activity"/>
    <property type="evidence" value="ECO:0007669"/>
    <property type="project" value="UniProtKB-KW"/>
</dbReference>
<keyword evidence="9" id="KW-0460">Magnesium</keyword>
<evidence type="ECO:0000256" key="12">
    <source>
        <dbReference type="ARBA" id="ARBA00022932"/>
    </source>
</evidence>
<dbReference type="SUPFAM" id="SSF50630">
    <property type="entry name" value="Acid proteases"/>
    <property type="match status" value="1"/>
</dbReference>
<dbReference type="InterPro" id="IPR041588">
    <property type="entry name" value="Integrase_H2C2"/>
</dbReference>
<dbReference type="Pfam" id="PF00385">
    <property type="entry name" value="Chromo"/>
    <property type="match status" value="1"/>
</dbReference>
<protein>
    <recommendedName>
        <fullName evidence="16">Integrase catalytic domain-containing protein</fullName>
    </recommendedName>
</protein>
<evidence type="ECO:0000313" key="17">
    <source>
        <dbReference type="EMBL" id="GEZ28980.1"/>
    </source>
</evidence>
<keyword evidence="4" id="KW-0540">Nuclease</keyword>
<reference evidence="17" key="1">
    <citation type="journal article" date="2019" name="Sci. Rep.">
        <title>Draft genome of Tanacetum cinerariifolium, the natural source of mosquito coil.</title>
        <authorList>
            <person name="Yamashiro T."/>
            <person name="Shiraishi A."/>
            <person name="Satake H."/>
            <person name="Nakayama K."/>
        </authorList>
    </citation>
    <scope>NUCLEOTIDE SEQUENCE</scope>
</reference>
<dbReference type="InterPro" id="IPR012337">
    <property type="entry name" value="RNaseH-like_sf"/>
</dbReference>
<evidence type="ECO:0000256" key="5">
    <source>
        <dbReference type="ARBA" id="ARBA00022723"/>
    </source>
</evidence>
<comment type="caution">
    <text evidence="17">The sequence shown here is derived from an EMBL/GenBank/DDBJ whole genome shotgun (WGS) entry which is preliminary data.</text>
</comment>
<keyword evidence="8" id="KW-0378">Hydrolase</keyword>
<dbReference type="Pfam" id="PF24626">
    <property type="entry name" value="SH3_Tf2-1"/>
    <property type="match status" value="1"/>
</dbReference>
<dbReference type="InterPro" id="IPR056924">
    <property type="entry name" value="SH3_Tf2-1"/>
</dbReference>
<name>A0A699IEX2_TANCI</name>
<evidence type="ECO:0000256" key="14">
    <source>
        <dbReference type="ARBA" id="ARBA00023172"/>
    </source>
</evidence>
<evidence type="ECO:0000256" key="13">
    <source>
        <dbReference type="ARBA" id="ARBA00023125"/>
    </source>
</evidence>
<dbReference type="GO" id="GO:0003887">
    <property type="term" value="F:DNA-directed DNA polymerase activity"/>
    <property type="evidence" value="ECO:0007669"/>
    <property type="project" value="UniProtKB-KW"/>
</dbReference>
<dbReference type="GO" id="GO:0004519">
    <property type="term" value="F:endonuclease activity"/>
    <property type="evidence" value="ECO:0007669"/>
    <property type="project" value="UniProtKB-KW"/>
</dbReference>
<keyword evidence="11" id="KW-0695">RNA-directed DNA polymerase</keyword>
<evidence type="ECO:0000256" key="2">
    <source>
        <dbReference type="ARBA" id="ARBA00022679"/>
    </source>
</evidence>
<evidence type="ECO:0000256" key="3">
    <source>
        <dbReference type="ARBA" id="ARBA00022695"/>
    </source>
</evidence>
<evidence type="ECO:0000256" key="1">
    <source>
        <dbReference type="ARBA" id="ARBA00022670"/>
    </source>
</evidence>
<keyword evidence="12" id="KW-0239">DNA-directed DNA polymerase</keyword>
<dbReference type="AlphaFoldDB" id="A0A699IEX2"/>
<dbReference type="InterPro" id="IPR036397">
    <property type="entry name" value="RNaseH_sf"/>
</dbReference>
<dbReference type="PANTHER" id="PTHR37984">
    <property type="entry name" value="PROTEIN CBG26694"/>
    <property type="match status" value="1"/>
</dbReference>
<dbReference type="GO" id="GO:0046872">
    <property type="term" value="F:metal ion binding"/>
    <property type="evidence" value="ECO:0007669"/>
    <property type="project" value="UniProtKB-KW"/>
</dbReference>
<keyword evidence="13" id="KW-0238">DNA-binding</keyword>
<dbReference type="InterPro" id="IPR001584">
    <property type="entry name" value="Integrase_cat-core"/>
</dbReference>
<keyword evidence="10" id="KW-0229">DNA integration</keyword>
<dbReference type="Gene3D" id="2.40.70.10">
    <property type="entry name" value="Acid Proteases"/>
    <property type="match status" value="1"/>
</dbReference>
<dbReference type="PROSITE" id="PS50994">
    <property type="entry name" value="INTEGRASE"/>
    <property type="match status" value="1"/>
</dbReference>
<evidence type="ECO:0000256" key="8">
    <source>
        <dbReference type="ARBA" id="ARBA00022801"/>
    </source>
</evidence>
<dbReference type="Pfam" id="PF17919">
    <property type="entry name" value="RT_RNaseH_2"/>
    <property type="match status" value="1"/>
</dbReference>
<dbReference type="InterPro" id="IPR023780">
    <property type="entry name" value="Chromo_domain"/>
</dbReference>
<dbReference type="CDD" id="cd00303">
    <property type="entry name" value="retropepsin_like"/>
    <property type="match status" value="1"/>
</dbReference>
<dbReference type="PANTHER" id="PTHR37984:SF5">
    <property type="entry name" value="PROTEIN NYNRIN-LIKE"/>
    <property type="match status" value="1"/>
</dbReference>
<dbReference type="GO" id="GO:0004190">
    <property type="term" value="F:aspartic-type endopeptidase activity"/>
    <property type="evidence" value="ECO:0007669"/>
    <property type="project" value="UniProtKB-KW"/>
</dbReference>
<dbReference type="GO" id="GO:0006310">
    <property type="term" value="P:DNA recombination"/>
    <property type="evidence" value="ECO:0007669"/>
    <property type="project" value="UniProtKB-KW"/>
</dbReference>
<keyword evidence="14" id="KW-0233">DNA recombination</keyword>
<evidence type="ECO:0000256" key="11">
    <source>
        <dbReference type="ARBA" id="ARBA00022918"/>
    </source>
</evidence>